<dbReference type="EMBL" id="LIBO01000146">
    <property type="protein sequence ID" value="KRO62052.1"/>
    <property type="molecule type" value="Genomic_DNA"/>
</dbReference>
<reference evidence="7 8" key="1">
    <citation type="submission" date="2015-10" db="EMBL/GenBank/DDBJ databases">
        <title>Metagenome-Assembled Genomes uncover a global brackish microbiome.</title>
        <authorList>
            <person name="Hugerth L.W."/>
            <person name="Larsson J."/>
            <person name="Alneberg J."/>
            <person name="Lindh M.V."/>
            <person name="Legrand C."/>
            <person name="Pinhassi J."/>
            <person name="Andersson A.F."/>
        </authorList>
    </citation>
    <scope>NUCLEOTIDE SEQUENCE [LARGE SCALE GENOMIC DNA]</scope>
    <source>
        <strain evidence="7">BACL18 MAG-120507-bin52</strain>
    </source>
</reference>
<dbReference type="GO" id="GO:1990904">
    <property type="term" value="C:ribonucleoprotein complex"/>
    <property type="evidence" value="ECO:0007669"/>
    <property type="project" value="UniProtKB-KW"/>
</dbReference>
<dbReference type="GO" id="GO:0019843">
    <property type="term" value="F:rRNA binding"/>
    <property type="evidence" value="ECO:0007669"/>
    <property type="project" value="UniProtKB-UniRule"/>
</dbReference>
<dbReference type="InterPro" id="IPR014717">
    <property type="entry name" value="Transl_elong_EF1B/ribsomal_bS6"/>
</dbReference>
<evidence type="ECO:0000256" key="1">
    <source>
        <dbReference type="ARBA" id="ARBA00009512"/>
    </source>
</evidence>
<keyword evidence="3 6" id="KW-0687">Ribonucleoprotein</keyword>
<gene>
    <name evidence="6" type="primary">rpsF</name>
    <name evidence="7" type="ORF">ABR82_06590</name>
</gene>
<dbReference type="GO" id="GO:0006412">
    <property type="term" value="P:translation"/>
    <property type="evidence" value="ECO:0007669"/>
    <property type="project" value="UniProtKB-UniRule"/>
</dbReference>
<keyword evidence="2 6" id="KW-0689">Ribosomal protein</keyword>
<dbReference type="InterPro" id="IPR035980">
    <property type="entry name" value="Ribosomal_bS6_sf"/>
</dbReference>
<dbReference type="CDD" id="cd00473">
    <property type="entry name" value="bS6"/>
    <property type="match status" value="1"/>
</dbReference>
<keyword evidence="6" id="KW-0694">RNA-binding</keyword>
<comment type="caution">
    <text evidence="7">The sequence shown here is derived from an EMBL/GenBank/DDBJ whole genome shotgun (WGS) entry which is preliminary data.</text>
</comment>
<evidence type="ECO:0000256" key="3">
    <source>
        <dbReference type="ARBA" id="ARBA00023274"/>
    </source>
</evidence>
<evidence type="ECO:0000256" key="5">
    <source>
        <dbReference type="ARBA" id="ARBA00035294"/>
    </source>
</evidence>
<evidence type="ECO:0000256" key="4">
    <source>
        <dbReference type="ARBA" id="ARBA00035104"/>
    </source>
</evidence>
<dbReference type="GO" id="GO:0003735">
    <property type="term" value="F:structural constituent of ribosome"/>
    <property type="evidence" value="ECO:0007669"/>
    <property type="project" value="InterPro"/>
</dbReference>
<dbReference type="AlphaFoldDB" id="A0A0R2RHH7"/>
<dbReference type="InterPro" id="IPR000529">
    <property type="entry name" value="Ribosomal_bS6"/>
</dbReference>
<dbReference type="Proteomes" id="UP000051269">
    <property type="component" value="Unassembled WGS sequence"/>
</dbReference>
<dbReference type="Pfam" id="PF01250">
    <property type="entry name" value="Ribosomal_S6"/>
    <property type="match status" value="1"/>
</dbReference>
<dbReference type="Gene3D" id="3.30.70.60">
    <property type="match status" value="1"/>
</dbReference>
<proteinExistence type="inferred from homology"/>
<name>A0A0R2RHH7_9BACT</name>
<comment type="similarity">
    <text evidence="1 6">Belongs to the bacterial ribosomal protein bS6 family.</text>
</comment>
<organism evidence="7 8">
    <name type="scientific">Verrucomicrobia subdivision 6 bacterium BACL9 MAG-120507-bin52</name>
    <dbReference type="NCBI Taxonomy" id="1655590"/>
    <lineage>
        <taxon>Bacteria</taxon>
        <taxon>Pseudomonadati</taxon>
        <taxon>Verrucomicrobiota</taxon>
        <taxon>Verrucomicrobiia</taxon>
        <taxon>Verrucomicrobiales</taxon>
        <taxon>Verrucomicrobia subdivision 6</taxon>
    </lineage>
</organism>
<evidence type="ECO:0000313" key="8">
    <source>
        <dbReference type="Proteomes" id="UP000051269"/>
    </source>
</evidence>
<evidence type="ECO:0000256" key="2">
    <source>
        <dbReference type="ARBA" id="ARBA00022980"/>
    </source>
</evidence>
<dbReference type="InterPro" id="IPR020814">
    <property type="entry name" value="Ribosomal_S6_plastid/chlpt"/>
</dbReference>
<evidence type="ECO:0000313" key="7">
    <source>
        <dbReference type="EMBL" id="KRO62052.1"/>
    </source>
</evidence>
<evidence type="ECO:0000256" key="6">
    <source>
        <dbReference type="HAMAP-Rule" id="MF_00360"/>
    </source>
</evidence>
<keyword evidence="6" id="KW-0699">rRNA-binding</keyword>
<dbReference type="HAMAP" id="MF_00360">
    <property type="entry name" value="Ribosomal_bS6"/>
    <property type="match status" value="1"/>
</dbReference>
<dbReference type="SUPFAM" id="SSF54995">
    <property type="entry name" value="Ribosomal protein S6"/>
    <property type="match status" value="1"/>
</dbReference>
<sequence>MKTYDLLVVLDLAGKEESLPEVLAQVEGEVKAVGGKVTRTQKMERRKFEYVAGALESGFYANLTCELPPESIVKLRGKLALSAPVYRYVLVSVSEEELRKKSENLTADAAA</sequence>
<dbReference type="GO" id="GO:0005840">
    <property type="term" value="C:ribosome"/>
    <property type="evidence" value="ECO:0007669"/>
    <property type="project" value="UniProtKB-KW"/>
</dbReference>
<comment type="function">
    <text evidence="4 6">Binds together with bS18 to 16S ribosomal RNA.</text>
</comment>
<accession>A0A0R2RHH7</accession>
<protein>
    <recommendedName>
        <fullName evidence="5 6">Small ribosomal subunit protein bS6</fullName>
    </recommendedName>
</protein>